<dbReference type="PATRIC" id="fig|1439726.3.peg.1940"/>
<dbReference type="SUPFAM" id="SSF53335">
    <property type="entry name" value="S-adenosyl-L-methionine-dependent methyltransferases"/>
    <property type="match status" value="1"/>
</dbReference>
<keyword evidence="5" id="KW-0808">Transferase</keyword>
<keyword evidence="6" id="KW-1185">Reference proteome</keyword>
<dbReference type="Proteomes" id="UP000094622">
    <property type="component" value="Unassembled WGS sequence"/>
</dbReference>
<organism evidence="5 6">
    <name type="scientific">Methylobrevis pamukkalensis</name>
    <dbReference type="NCBI Taxonomy" id="1439726"/>
    <lineage>
        <taxon>Bacteria</taxon>
        <taxon>Pseudomonadati</taxon>
        <taxon>Pseudomonadota</taxon>
        <taxon>Alphaproteobacteria</taxon>
        <taxon>Hyphomicrobiales</taxon>
        <taxon>Pleomorphomonadaceae</taxon>
        <taxon>Methylobrevis</taxon>
    </lineage>
</organism>
<evidence type="ECO:0000313" key="5">
    <source>
        <dbReference type="EMBL" id="ODN70849.1"/>
    </source>
</evidence>
<dbReference type="Gene3D" id="3.40.50.150">
    <property type="entry name" value="Vaccinia Virus protein VP39"/>
    <property type="match status" value="1"/>
</dbReference>
<gene>
    <name evidence="5" type="primary">pcm_1</name>
    <name evidence="5" type="ORF">A6302_01835</name>
</gene>
<feature type="region of interest" description="Disordered" evidence="4">
    <location>
        <begin position="208"/>
        <end position="246"/>
    </location>
</feature>
<name>A0A1E3H3F1_9HYPH</name>
<dbReference type="GO" id="GO:0005737">
    <property type="term" value="C:cytoplasm"/>
    <property type="evidence" value="ECO:0007669"/>
    <property type="project" value="TreeGrafter"/>
</dbReference>
<evidence type="ECO:0000256" key="2">
    <source>
        <dbReference type="ARBA" id="ARBA00013346"/>
    </source>
</evidence>
<dbReference type="InterPro" id="IPR000682">
    <property type="entry name" value="PCMT"/>
</dbReference>
<dbReference type="Pfam" id="PF01135">
    <property type="entry name" value="PCMT"/>
    <property type="match status" value="1"/>
</dbReference>
<dbReference type="CDD" id="cd02440">
    <property type="entry name" value="AdoMet_MTases"/>
    <property type="match status" value="1"/>
</dbReference>
<keyword evidence="5" id="KW-0489">Methyltransferase</keyword>
<proteinExistence type="inferred from homology"/>
<dbReference type="GO" id="GO:0004719">
    <property type="term" value="F:protein-L-isoaspartate (D-aspartate) O-methyltransferase activity"/>
    <property type="evidence" value="ECO:0007669"/>
    <property type="project" value="InterPro"/>
</dbReference>
<dbReference type="PANTHER" id="PTHR11579">
    <property type="entry name" value="PROTEIN-L-ISOASPARTATE O-METHYLTRANSFERASE"/>
    <property type="match status" value="1"/>
</dbReference>
<protein>
    <recommendedName>
        <fullName evidence="2">Protein-L-isoaspartate O-methyltransferase</fullName>
    </recommendedName>
    <alternativeName>
        <fullName evidence="3">Protein L-isoaspartyl methyltransferase</fullName>
    </alternativeName>
</protein>
<reference evidence="5 6" key="1">
    <citation type="submission" date="2016-07" db="EMBL/GenBank/DDBJ databases">
        <title>Draft Genome Sequence of Methylobrevis pamukkalensis PK2.</title>
        <authorList>
            <person name="Vasilenko O.V."/>
            <person name="Doronina N.V."/>
            <person name="Shmareva M.N."/>
            <person name="Tarlachkov S.V."/>
            <person name="Mustakhimov I."/>
            <person name="Trotsenko Y.A."/>
        </authorList>
    </citation>
    <scope>NUCLEOTIDE SEQUENCE [LARGE SCALE GENOMIC DNA]</scope>
    <source>
        <strain evidence="5 6">PK2</strain>
    </source>
</reference>
<dbReference type="GO" id="GO:0032259">
    <property type="term" value="P:methylation"/>
    <property type="evidence" value="ECO:0007669"/>
    <property type="project" value="UniProtKB-KW"/>
</dbReference>
<sequence length="275" mass="29009">MVDFANARTKMVDGQVRPSDVTDYRIISAMLEIPREVFVPPARKPLAYTDMALKVAGEARSMLPPRTFAMMVQAADIQPTDVVLDLGCASGYSSAVIAKLASSVVAVEQDPALVDLASKTLLDLGIDNVAVVQGQLVDGLAGEGPYDVIMIEGAVDVLPDTIGEQLKDGGRLVVIEGRGQSAKGMLYVRTGDDLGGRIVMNAGATCCRASSARPPSSSDSSPSAPETGSLSGRSGRPLRPDCMRGTTDRCMIGRHVPHRMPVAGAPHLPRFVHET</sequence>
<dbReference type="InterPro" id="IPR029063">
    <property type="entry name" value="SAM-dependent_MTases_sf"/>
</dbReference>
<dbReference type="AlphaFoldDB" id="A0A1E3H3F1"/>
<comment type="caution">
    <text evidence="5">The sequence shown here is derived from an EMBL/GenBank/DDBJ whole genome shotgun (WGS) entry which is preliminary data.</text>
</comment>
<evidence type="ECO:0000256" key="4">
    <source>
        <dbReference type="SAM" id="MobiDB-lite"/>
    </source>
</evidence>
<feature type="compositionally biased region" description="Low complexity" evidence="4">
    <location>
        <begin position="208"/>
        <end position="225"/>
    </location>
</feature>
<dbReference type="EMBL" id="MCRJ01000037">
    <property type="protein sequence ID" value="ODN70849.1"/>
    <property type="molecule type" value="Genomic_DNA"/>
</dbReference>
<dbReference type="PANTHER" id="PTHR11579:SF18">
    <property type="entry name" value="PROTEIN-L-ISOASPARTATE O-METHYLTRANSFERASE"/>
    <property type="match status" value="1"/>
</dbReference>
<evidence type="ECO:0000256" key="3">
    <source>
        <dbReference type="ARBA" id="ARBA00030757"/>
    </source>
</evidence>
<evidence type="ECO:0000256" key="1">
    <source>
        <dbReference type="ARBA" id="ARBA00005369"/>
    </source>
</evidence>
<comment type="similarity">
    <text evidence="1">Belongs to the methyltransferase superfamily. L-isoaspartyl/D-aspartyl protein methyltransferase family.</text>
</comment>
<evidence type="ECO:0000313" key="6">
    <source>
        <dbReference type="Proteomes" id="UP000094622"/>
    </source>
</evidence>
<accession>A0A1E3H3F1</accession>